<feature type="signal peptide" evidence="1">
    <location>
        <begin position="1"/>
        <end position="23"/>
    </location>
</feature>
<keyword evidence="1" id="KW-0732">Signal</keyword>
<dbReference type="AlphaFoldDB" id="A0A5D2S1Q6"/>
<evidence type="ECO:0000256" key="1">
    <source>
        <dbReference type="SAM" id="SignalP"/>
    </source>
</evidence>
<name>A0A5D2S1Q6_GOSMU</name>
<evidence type="ECO:0000313" key="3">
    <source>
        <dbReference type="Proteomes" id="UP000323597"/>
    </source>
</evidence>
<organism evidence="2 3">
    <name type="scientific">Gossypium mustelinum</name>
    <name type="common">Cotton</name>
    <name type="synonym">Gossypium caicoense</name>
    <dbReference type="NCBI Taxonomy" id="34275"/>
    <lineage>
        <taxon>Eukaryota</taxon>
        <taxon>Viridiplantae</taxon>
        <taxon>Streptophyta</taxon>
        <taxon>Embryophyta</taxon>
        <taxon>Tracheophyta</taxon>
        <taxon>Spermatophyta</taxon>
        <taxon>Magnoliopsida</taxon>
        <taxon>eudicotyledons</taxon>
        <taxon>Gunneridae</taxon>
        <taxon>Pentapetalae</taxon>
        <taxon>rosids</taxon>
        <taxon>malvids</taxon>
        <taxon>Malvales</taxon>
        <taxon>Malvaceae</taxon>
        <taxon>Malvoideae</taxon>
        <taxon>Gossypium</taxon>
    </lineage>
</organism>
<evidence type="ECO:0000313" key="2">
    <source>
        <dbReference type="EMBL" id="TYI46746.1"/>
    </source>
</evidence>
<dbReference type="EMBL" id="CM017661">
    <property type="protein sequence ID" value="TYI46746.1"/>
    <property type="molecule type" value="Genomic_DNA"/>
</dbReference>
<feature type="chain" id="PRO_5022818272" evidence="1">
    <location>
        <begin position="24"/>
        <end position="66"/>
    </location>
</feature>
<accession>A0A5D2S1Q6</accession>
<protein>
    <submittedName>
        <fullName evidence="2">Uncharacterized protein</fullName>
    </submittedName>
</protein>
<keyword evidence="3" id="KW-1185">Reference proteome</keyword>
<dbReference type="Proteomes" id="UP000323597">
    <property type="component" value="Chromosome D13"/>
</dbReference>
<gene>
    <name evidence="2" type="ORF">E1A91_D13G125800v1</name>
</gene>
<sequence length="66" mass="7289">MDAKSLLLTLVLIHGLLVSQTEAVSRFSFVLIPSDDHRHGFVVVSKRDINLSPPPPPDCNPLRQPC</sequence>
<proteinExistence type="predicted"/>
<reference evidence="2 3" key="1">
    <citation type="submission" date="2019-07" db="EMBL/GenBank/DDBJ databases">
        <title>WGS assembly of Gossypium mustelinum.</title>
        <authorList>
            <person name="Chen Z.J."/>
            <person name="Sreedasyam A."/>
            <person name="Ando A."/>
            <person name="Song Q."/>
            <person name="De L."/>
            <person name="Hulse-Kemp A."/>
            <person name="Ding M."/>
            <person name="Ye W."/>
            <person name="Kirkbride R."/>
            <person name="Jenkins J."/>
            <person name="Plott C."/>
            <person name="Lovell J."/>
            <person name="Lin Y.-M."/>
            <person name="Vaughn R."/>
            <person name="Liu B."/>
            <person name="Li W."/>
            <person name="Simpson S."/>
            <person name="Scheffler B."/>
            <person name="Saski C."/>
            <person name="Grover C."/>
            <person name="Hu G."/>
            <person name="Conover J."/>
            <person name="Carlson J."/>
            <person name="Shu S."/>
            <person name="Boston L."/>
            <person name="Williams M."/>
            <person name="Peterson D."/>
            <person name="Mcgee K."/>
            <person name="Jones D."/>
            <person name="Wendel J."/>
            <person name="Stelly D."/>
            <person name="Grimwood J."/>
            <person name="Schmutz J."/>
        </authorList>
    </citation>
    <scope>NUCLEOTIDE SEQUENCE [LARGE SCALE GENOMIC DNA]</scope>
    <source>
        <strain evidence="2">1408120.09</strain>
    </source>
</reference>